<dbReference type="EMBL" id="BAABHW010000002">
    <property type="protein sequence ID" value="GAA5073445.1"/>
    <property type="molecule type" value="Genomic_DNA"/>
</dbReference>
<name>A0ABP9L8M8_9RHOB</name>
<accession>A0ABP9L8M8</accession>
<protein>
    <submittedName>
        <fullName evidence="1">Uncharacterized protein</fullName>
    </submittedName>
</protein>
<proteinExistence type="predicted"/>
<keyword evidence="2" id="KW-1185">Reference proteome</keyword>
<evidence type="ECO:0000313" key="2">
    <source>
        <dbReference type="Proteomes" id="UP001499910"/>
    </source>
</evidence>
<sequence>MVDLTKTPAEVIPPTGTVKRSELITLLEEHGAGIDAARVAPVTVTSAGLTITAAHLGAHLVFGDVAAVALPEASSVGNGFRFVLEATAGSVTLTPFGSELINGAATVVVATSETAELVCTGSGWRAVIIRGLGTLGTAATKNAGTSAGDLVEVQSGGALPALDGRALTNIGGLPLIQRKTLATDTASLDFAVIPGTRFEDFELVLRYVKPTVDGTTLNLQVSTDSGATWEDGASDYQYFRRVWYNLGSTSEAGGTVAAVPIAVAVGGAAAEGGVCGAIRLFKPAGSQKTLIKFDLFLQDDSGDLRSYLGGAMHVPGGGVNAVRIVPVSGLLAAGSEAELRGLLKY</sequence>
<evidence type="ECO:0000313" key="1">
    <source>
        <dbReference type="EMBL" id="GAA5073445.1"/>
    </source>
</evidence>
<organism evidence="1 2">
    <name type="scientific">[Roseibacterium] beibuensis</name>
    <dbReference type="NCBI Taxonomy" id="1193142"/>
    <lineage>
        <taxon>Bacteria</taxon>
        <taxon>Pseudomonadati</taxon>
        <taxon>Pseudomonadota</taxon>
        <taxon>Alphaproteobacteria</taxon>
        <taxon>Rhodobacterales</taxon>
        <taxon>Roseobacteraceae</taxon>
        <taxon>Roseicyclus</taxon>
    </lineage>
</organism>
<comment type="caution">
    <text evidence="1">The sequence shown here is derived from an EMBL/GenBank/DDBJ whole genome shotgun (WGS) entry which is preliminary data.</text>
</comment>
<dbReference type="RefSeq" id="WP_259550456.1">
    <property type="nucleotide sequence ID" value="NZ_BAABHW010000002.1"/>
</dbReference>
<gene>
    <name evidence="1" type="ORF">GCM10023209_19370</name>
</gene>
<reference evidence="2" key="1">
    <citation type="journal article" date="2019" name="Int. J. Syst. Evol. Microbiol.">
        <title>The Global Catalogue of Microorganisms (GCM) 10K type strain sequencing project: providing services to taxonomists for standard genome sequencing and annotation.</title>
        <authorList>
            <consortium name="The Broad Institute Genomics Platform"/>
            <consortium name="The Broad Institute Genome Sequencing Center for Infectious Disease"/>
            <person name="Wu L."/>
            <person name="Ma J."/>
        </authorList>
    </citation>
    <scope>NUCLEOTIDE SEQUENCE [LARGE SCALE GENOMIC DNA]</scope>
    <source>
        <strain evidence="2">JCM 18015</strain>
    </source>
</reference>
<dbReference type="Proteomes" id="UP001499910">
    <property type="component" value="Unassembled WGS sequence"/>
</dbReference>